<dbReference type="CDD" id="cd01949">
    <property type="entry name" value="GGDEF"/>
    <property type="match status" value="1"/>
</dbReference>
<dbReference type="Pfam" id="PF00990">
    <property type="entry name" value="GGDEF"/>
    <property type="match status" value="1"/>
</dbReference>
<feature type="domain" description="EAL" evidence="2">
    <location>
        <begin position="460"/>
        <end position="708"/>
    </location>
</feature>
<dbReference type="SUPFAM" id="SSF141868">
    <property type="entry name" value="EAL domain-like"/>
    <property type="match status" value="1"/>
</dbReference>
<evidence type="ECO:0000313" key="4">
    <source>
        <dbReference type="EMBL" id="BAT27350.1"/>
    </source>
</evidence>
<dbReference type="RefSeq" id="WP_062228418.1">
    <property type="nucleotide sequence ID" value="NZ_BBWR01000012.1"/>
</dbReference>
<organism evidence="4">
    <name type="scientific">Aureimonas frigidaquae</name>
    <dbReference type="NCBI Taxonomy" id="424757"/>
    <lineage>
        <taxon>Bacteria</taxon>
        <taxon>Pseudomonadati</taxon>
        <taxon>Pseudomonadota</taxon>
        <taxon>Alphaproteobacteria</taxon>
        <taxon>Hyphomicrobiales</taxon>
        <taxon>Aurantimonadaceae</taxon>
        <taxon>Aureimonas</taxon>
    </lineage>
</organism>
<proteinExistence type="predicted"/>
<evidence type="ECO:0000259" key="3">
    <source>
        <dbReference type="PROSITE" id="PS50887"/>
    </source>
</evidence>
<protein>
    <submittedName>
        <fullName evidence="4">Periplasmic sensor diguanylate cyclase/phosphodiesterase</fullName>
    </submittedName>
</protein>
<dbReference type="SMART" id="SM00052">
    <property type="entry name" value="EAL"/>
    <property type="match status" value="1"/>
</dbReference>
<dbReference type="InterPro" id="IPR029787">
    <property type="entry name" value="Nucleotide_cyclase"/>
</dbReference>
<dbReference type="Pfam" id="PF00563">
    <property type="entry name" value="EAL"/>
    <property type="match status" value="1"/>
</dbReference>
<dbReference type="InterPro" id="IPR000160">
    <property type="entry name" value="GGDEF_dom"/>
</dbReference>
<dbReference type="PANTHER" id="PTHR44757">
    <property type="entry name" value="DIGUANYLATE CYCLASE DGCP"/>
    <property type="match status" value="1"/>
</dbReference>
<feature type="transmembrane region" description="Helical" evidence="1">
    <location>
        <begin position="12"/>
        <end position="34"/>
    </location>
</feature>
<dbReference type="OrthoDB" id="9814202at2"/>
<dbReference type="SMART" id="SM00267">
    <property type="entry name" value="GGDEF"/>
    <property type="match status" value="1"/>
</dbReference>
<dbReference type="InterPro" id="IPR007892">
    <property type="entry name" value="CHASE4"/>
</dbReference>
<dbReference type="InterPro" id="IPR043128">
    <property type="entry name" value="Rev_trsase/Diguanyl_cyclase"/>
</dbReference>
<accession>A0A0P0Z0I4</accession>
<name>A0A0P0Z0I4_9HYPH</name>
<dbReference type="AlphaFoldDB" id="A0A0P0Z0I4"/>
<evidence type="ECO:0000256" key="1">
    <source>
        <dbReference type="SAM" id="Phobius"/>
    </source>
</evidence>
<evidence type="ECO:0000259" key="2">
    <source>
        <dbReference type="PROSITE" id="PS50883"/>
    </source>
</evidence>
<keyword evidence="1" id="KW-0472">Membrane</keyword>
<dbReference type="InterPro" id="IPR001633">
    <property type="entry name" value="EAL_dom"/>
</dbReference>
<dbReference type="Gene3D" id="3.20.20.450">
    <property type="entry name" value="EAL domain"/>
    <property type="match status" value="1"/>
</dbReference>
<sequence length="714" mass="77987">MKSIRRFFPRRYVLPLAMLSVTSFVALLVLLWYLTAIQNRQDVERDRIAIASALDGILDFAVHDLQDYSIWDDAARHLLGGFDRQWADDNISVYLGARQGYQHVFVVEDDRKTIYSYENGQSADVPLDAVTAIGPAILYGITDANRPGIRGQEAIGGFSHSTAGIFAYAASALTALTPSPDLSPGPPRTLIIAMLLDEQALAQMASRYRLGTLRIVGPEGVLDTEEAVVLTSRDGTSVGQLAWMPERPGTVLLYRILPGLFIIGAIATTAAATVLNRARRADEELTSSRVNIQHLAYHDALTGLANRRRFQDVLREGGAGPNMQILYMDLDGFKEANDVYGHAMGDALLIEAARRIGAAASEDALVARTGGDEFAILMPGREGEPRRTCDGVLRAFDPAFEVRGYSVNIGVTVGAASGAEGLEGEELMRRADVAMYAAKSRGKRGWLAYNTELDAANQVRHVMEGALREALDNDLVRVVFQPIVSAGTGRIEMVEALARWNHPQLGEVPPDQFIRVAEQSGLINALGRRVLAHACAAAKAWPIRISVNLSPVEFWDRDLVGSIHRVLDQAGFPSSRLDLEITERHLLRRPDEAAAILSEFRMRGIRISLDDFGTGYSSIGYLQRLSIDRIKMDRSFVQAAERGGKGLRMAAAVVKLGQALDLPVTAEGVETPAQAALMREIGCSHLQGWLFGHGMCAEEITAALERQNGEVPRR</sequence>
<dbReference type="NCBIfam" id="TIGR00254">
    <property type="entry name" value="GGDEF"/>
    <property type="match status" value="1"/>
</dbReference>
<dbReference type="InterPro" id="IPR035919">
    <property type="entry name" value="EAL_sf"/>
</dbReference>
<dbReference type="PROSITE" id="PS50887">
    <property type="entry name" value="GGDEF"/>
    <property type="match status" value="1"/>
</dbReference>
<reference evidence="4" key="1">
    <citation type="journal article" date="2015" name="Proc. Natl. Acad. Sci. U.S.A.">
        <title>Bacterial clade with the ribosomal RNA operon on a small plasmid rather than the chromosome.</title>
        <authorList>
            <person name="Anda M."/>
            <person name="Ohtsubo Y."/>
            <person name="Okubo T."/>
            <person name="Sugawara M."/>
            <person name="Nagata Y."/>
            <person name="Tsuda M."/>
            <person name="Minamisawa K."/>
            <person name="Mitsui H."/>
        </authorList>
    </citation>
    <scope>NUCLEOTIDE SEQUENCE</scope>
    <source>
        <strain evidence="4">JCM 14755</strain>
    </source>
</reference>
<dbReference type="PROSITE" id="PS50883">
    <property type="entry name" value="EAL"/>
    <property type="match status" value="1"/>
</dbReference>
<dbReference type="PANTHER" id="PTHR44757:SF2">
    <property type="entry name" value="BIOFILM ARCHITECTURE MAINTENANCE PROTEIN MBAA"/>
    <property type="match status" value="1"/>
</dbReference>
<dbReference type="Gene3D" id="3.30.70.270">
    <property type="match status" value="1"/>
</dbReference>
<dbReference type="Pfam" id="PF05228">
    <property type="entry name" value="CHASE4"/>
    <property type="match status" value="1"/>
</dbReference>
<dbReference type="EMBL" id="LC066375">
    <property type="protein sequence ID" value="BAT27350.1"/>
    <property type="molecule type" value="Genomic_DNA"/>
</dbReference>
<dbReference type="InterPro" id="IPR052155">
    <property type="entry name" value="Biofilm_reg_signaling"/>
</dbReference>
<keyword evidence="1" id="KW-1133">Transmembrane helix</keyword>
<dbReference type="SUPFAM" id="SSF55073">
    <property type="entry name" value="Nucleotide cyclase"/>
    <property type="match status" value="1"/>
</dbReference>
<keyword evidence="1" id="KW-0812">Transmembrane</keyword>
<dbReference type="CDD" id="cd01948">
    <property type="entry name" value="EAL"/>
    <property type="match status" value="1"/>
</dbReference>
<feature type="domain" description="GGDEF" evidence="3">
    <location>
        <begin position="321"/>
        <end position="451"/>
    </location>
</feature>